<dbReference type="Pfam" id="PF06296">
    <property type="entry name" value="RelE"/>
    <property type="match status" value="1"/>
</dbReference>
<comment type="caution">
    <text evidence="1">The sequence shown here is derived from an EMBL/GenBank/DDBJ whole genome shotgun (WGS) entry which is preliminary data.</text>
</comment>
<keyword evidence="2" id="KW-1185">Reference proteome</keyword>
<evidence type="ECO:0000313" key="1">
    <source>
        <dbReference type="EMBL" id="ETX00858.1"/>
    </source>
</evidence>
<accession>W4LSC0</accession>
<gene>
    <name evidence="1" type="ORF">ETSY2_38350</name>
</gene>
<dbReference type="InterPro" id="IPR009387">
    <property type="entry name" value="HigB-2"/>
</dbReference>
<dbReference type="AlphaFoldDB" id="W4LSC0"/>
<protein>
    <recommendedName>
        <fullName evidence="3">Addiction module toxin RelE</fullName>
    </recommendedName>
</protein>
<dbReference type="HOGENOM" id="CLU_110687_1_0_7"/>
<organism evidence="1 2">
    <name type="scientific">Candidatus Entotheonella gemina</name>
    <dbReference type="NCBI Taxonomy" id="1429439"/>
    <lineage>
        <taxon>Bacteria</taxon>
        <taxon>Pseudomonadati</taxon>
        <taxon>Nitrospinota/Tectimicrobiota group</taxon>
        <taxon>Candidatus Tectimicrobiota</taxon>
        <taxon>Candidatus Entotheonellia</taxon>
        <taxon>Candidatus Entotheonellales</taxon>
        <taxon>Candidatus Entotheonellaceae</taxon>
        <taxon>Candidatus Entotheonella</taxon>
    </lineage>
</organism>
<name>W4LSC0_9BACT</name>
<dbReference type="Proteomes" id="UP000019140">
    <property type="component" value="Unassembled WGS sequence"/>
</dbReference>
<reference evidence="1 2" key="1">
    <citation type="journal article" date="2014" name="Nature">
        <title>An environmental bacterial taxon with a large and distinct metabolic repertoire.</title>
        <authorList>
            <person name="Wilson M.C."/>
            <person name="Mori T."/>
            <person name="Ruckert C."/>
            <person name="Uria A.R."/>
            <person name="Helf M.J."/>
            <person name="Takada K."/>
            <person name="Gernert C."/>
            <person name="Steffens U.A."/>
            <person name="Heycke N."/>
            <person name="Schmitt S."/>
            <person name="Rinke C."/>
            <person name="Helfrich E.J."/>
            <person name="Brachmann A.O."/>
            <person name="Gurgui C."/>
            <person name="Wakimoto T."/>
            <person name="Kracht M."/>
            <person name="Crusemann M."/>
            <person name="Hentschel U."/>
            <person name="Abe I."/>
            <person name="Matsunaga S."/>
            <person name="Kalinowski J."/>
            <person name="Takeyama H."/>
            <person name="Piel J."/>
        </authorList>
    </citation>
    <scope>NUCLEOTIDE SEQUENCE [LARGE SCALE GENOMIC DNA]</scope>
    <source>
        <strain evidence="2">TSY2</strain>
    </source>
</reference>
<dbReference type="PIRSF" id="PIRSF039032">
    <property type="entry name" value="HigB-2"/>
    <property type="match status" value="1"/>
</dbReference>
<dbReference type="EMBL" id="AZHX01001686">
    <property type="protein sequence ID" value="ETX00858.1"/>
    <property type="molecule type" value="Genomic_DNA"/>
</dbReference>
<sequence>MTVVETREFQRRTAARMSEQERQDFITFIAGFPENGVLMRGTGGVRKSRWGAGARGKSGGVRVIYDYHSPEIPIFLLTVFAKNERDNRSQAERNILKQLTADLVTTYQRKIAYERGTHRR</sequence>
<evidence type="ECO:0008006" key="3">
    <source>
        <dbReference type="Google" id="ProtNLM"/>
    </source>
</evidence>
<proteinExistence type="predicted"/>
<evidence type="ECO:0000313" key="2">
    <source>
        <dbReference type="Proteomes" id="UP000019140"/>
    </source>
</evidence>